<evidence type="ECO:0000256" key="2">
    <source>
        <dbReference type="SAM" id="SignalP"/>
    </source>
</evidence>
<gene>
    <name evidence="3" type="ORF">EV645_5615</name>
</gene>
<organism evidence="3 4">
    <name type="scientific">Kribbella rubisoli</name>
    <dbReference type="NCBI Taxonomy" id="3075929"/>
    <lineage>
        <taxon>Bacteria</taxon>
        <taxon>Bacillati</taxon>
        <taxon>Actinomycetota</taxon>
        <taxon>Actinomycetes</taxon>
        <taxon>Propionibacteriales</taxon>
        <taxon>Kribbellaceae</taxon>
        <taxon>Kribbella</taxon>
    </lineage>
</organism>
<accession>A0A4Q7WSN3</accession>
<keyword evidence="1" id="KW-0472">Membrane</keyword>
<reference evidence="3 4" key="1">
    <citation type="journal article" date="2015" name="Stand. Genomic Sci.">
        <title>Genomic Encyclopedia of Bacterial and Archaeal Type Strains, Phase III: the genomes of soil and plant-associated and newly described type strains.</title>
        <authorList>
            <person name="Whitman W.B."/>
            <person name="Woyke T."/>
            <person name="Klenk H.P."/>
            <person name="Zhou Y."/>
            <person name="Lilburn T.G."/>
            <person name="Beck B.J."/>
            <person name="De Vos P."/>
            <person name="Vandamme P."/>
            <person name="Eisen J.A."/>
            <person name="Garrity G."/>
            <person name="Hugenholtz P."/>
            <person name="Kyrpides N.C."/>
        </authorList>
    </citation>
    <scope>NUCLEOTIDE SEQUENCE [LARGE SCALE GENOMIC DNA]</scope>
    <source>
        <strain evidence="3 4">VKM Ac-2540</strain>
    </source>
</reference>
<feature type="transmembrane region" description="Helical" evidence="1">
    <location>
        <begin position="81"/>
        <end position="109"/>
    </location>
</feature>
<sequence length="183" mass="19001">MVWRRLRRSWLACAVLLGAACTYSPDPAVQQTDSYGRNYAAVWSFIGLVAFGVAAWVVAYRLGGSVSARPPGQRQQRSRTAAVATIVLALLAPLVLWASANAMFALAYSDPTFDVWGLVLQVVPAGLVSAAAVRCARKGLRGVHGPAGDRALALSATGLAYLVAGLMLAVALVSCAAMLGQGG</sequence>
<feature type="signal peptide" evidence="2">
    <location>
        <begin position="1"/>
        <end position="28"/>
    </location>
</feature>
<keyword evidence="4" id="KW-1185">Reference proteome</keyword>
<dbReference type="EMBL" id="SHKR01000014">
    <property type="protein sequence ID" value="RZU12349.1"/>
    <property type="molecule type" value="Genomic_DNA"/>
</dbReference>
<feature type="transmembrane region" description="Helical" evidence="1">
    <location>
        <begin position="154"/>
        <end position="179"/>
    </location>
</feature>
<name>A0A4Q7WSN3_9ACTN</name>
<feature type="chain" id="PRO_5020872648" evidence="2">
    <location>
        <begin position="29"/>
        <end position="183"/>
    </location>
</feature>
<comment type="caution">
    <text evidence="3">The sequence shown here is derived from an EMBL/GenBank/DDBJ whole genome shotgun (WGS) entry which is preliminary data.</text>
</comment>
<keyword evidence="1" id="KW-0812">Transmembrane</keyword>
<protein>
    <submittedName>
        <fullName evidence="3">Uncharacterized protein</fullName>
    </submittedName>
</protein>
<dbReference type="AlphaFoldDB" id="A0A4Q7WSN3"/>
<dbReference type="Proteomes" id="UP000292027">
    <property type="component" value="Unassembled WGS sequence"/>
</dbReference>
<feature type="transmembrane region" description="Helical" evidence="1">
    <location>
        <begin position="40"/>
        <end position="60"/>
    </location>
</feature>
<keyword evidence="2" id="KW-0732">Signal</keyword>
<keyword evidence="1" id="KW-1133">Transmembrane helix</keyword>
<evidence type="ECO:0000313" key="3">
    <source>
        <dbReference type="EMBL" id="RZU12349.1"/>
    </source>
</evidence>
<feature type="transmembrane region" description="Helical" evidence="1">
    <location>
        <begin position="115"/>
        <end position="133"/>
    </location>
</feature>
<dbReference type="PROSITE" id="PS51257">
    <property type="entry name" value="PROKAR_LIPOPROTEIN"/>
    <property type="match status" value="1"/>
</dbReference>
<proteinExistence type="predicted"/>
<evidence type="ECO:0000313" key="4">
    <source>
        <dbReference type="Proteomes" id="UP000292027"/>
    </source>
</evidence>
<evidence type="ECO:0000256" key="1">
    <source>
        <dbReference type="SAM" id="Phobius"/>
    </source>
</evidence>